<dbReference type="Proteomes" id="UP000270291">
    <property type="component" value="Unassembled WGS sequence"/>
</dbReference>
<evidence type="ECO:0008006" key="4">
    <source>
        <dbReference type="Google" id="ProtNLM"/>
    </source>
</evidence>
<dbReference type="OrthoDB" id="1188001at2"/>
<feature type="transmembrane region" description="Helical" evidence="1">
    <location>
        <begin position="119"/>
        <end position="136"/>
    </location>
</feature>
<evidence type="ECO:0000256" key="1">
    <source>
        <dbReference type="SAM" id="Phobius"/>
    </source>
</evidence>
<feature type="transmembrane region" description="Helical" evidence="1">
    <location>
        <begin position="6"/>
        <end position="23"/>
    </location>
</feature>
<dbReference type="AlphaFoldDB" id="A0A3R9UVP8"/>
<keyword evidence="1" id="KW-0472">Membrane</keyword>
<keyword evidence="1" id="KW-1133">Transmembrane helix</keyword>
<name>A0A3R9UVP8_9BACT</name>
<evidence type="ECO:0000313" key="3">
    <source>
        <dbReference type="Proteomes" id="UP000270291"/>
    </source>
</evidence>
<protein>
    <recommendedName>
        <fullName evidence="4">DUF3592 domain-containing protein</fullName>
    </recommendedName>
</protein>
<dbReference type="EMBL" id="RWIU01000006">
    <property type="protein sequence ID" value="RSK41138.1"/>
    <property type="molecule type" value="Genomic_DNA"/>
</dbReference>
<keyword evidence="3" id="KW-1185">Reference proteome</keyword>
<reference evidence="2 3" key="1">
    <citation type="submission" date="2018-12" db="EMBL/GenBank/DDBJ databases">
        <authorList>
            <person name="Feng G."/>
            <person name="Zhu H."/>
        </authorList>
    </citation>
    <scope>NUCLEOTIDE SEQUENCE [LARGE SCALE GENOMIC DNA]</scope>
    <source>
        <strain evidence="2 3">LMG 26000</strain>
    </source>
</reference>
<comment type="caution">
    <text evidence="2">The sequence shown here is derived from an EMBL/GenBank/DDBJ whole genome shotgun (WGS) entry which is preliminary data.</text>
</comment>
<dbReference type="RefSeq" id="WP_125439761.1">
    <property type="nucleotide sequence ID" value="NZ_RWIU01000006.1"/>
</dbReference>
<organism evidence="2 3">
    <name type="scientific">Hymenobacter perfusus</name>
    <dbReference type="NCBI Taxonomy" id="1236770"/>
    <lineage>
        <taxon>Bacteria</taxon>
        <taxon>Pseudomonadati</taxon>
        <taxon>Bacteroidota</taxon>
        <taxon>Cytophagia</taxon>
        <taxon>Cytophagales</taxon>
        <taxon>Hymenobacteraceae</taxon>
        <taxon>Hymenobacter</taxon>
    </lineage>
</organism>
<keyword evidence="1" id="KW-0812">Transmembrane</keyword>
<evidence type="ECO:0000313" key="2">
    <source>
        <dbReference type="EMBL" id="RSK41138.1"/>
    </source>
</evidence>
<proteinExistence type="predicted"/>
<gene>
    <name evidence="2" type="ORF">EI293_17065</name>
</gene>
<sequence length="140" mass="16031">MIQQKQVFTAVILISLILALKDLRKFLRYRHLKQSGIPATAVIVAVRCIPQKNAPLTQIDIEYKNRAGQLQKAQVFAPKYDDSFDYVVGNEIGIRYDSLRSECCEVENTLHTPWWRSPLSSALILLAIVVFVLGLLCKWW</sequence>
<accession>A0A3R9UVP8</accession>